<dbReference type="Gene3D" id="3.90.226.10">
    <property type="entry name" value="2-enoyl-CoA Hydratase, Chain A, domain 1"/>
    <property type="match status" value="1"/>
</dbReference>
<keyword evidence="3" id="KW-0472">Membrane</keyword>
<dbReference type="SUPFAM" id="SSF52096">
    <property type="entry name" value="ClpP/crotonase"/>
    <property type="match status" value="1"/>
</dbReference>
<comment type="caution">
    <text evidence="5">The sequence shown here is derived from an EMBL/GenBank/DDBJ whole genome shotgun (WGS) entry which is preliminary data.</text>
</comment>
<dbReference type="InterPro" id="IPR036477">
    <property type="entry name" value="Formyl_transf_N_sf"/>
</dbReference>
<organism evidence="5 6">
    <name type="scientific">Beauveria bassiana</name>
    <name type="common">White muscardine disease fungus</name>
    <name type="synonym">Tritirachium shiotae</name>
    <dbReference type="NCBI Taxonomy" id="176275"/>
    <lineage>
        <taxon>Eukaryota</taxon>
        <taxon>Fungi</taxon>
        <taxon>Dikarya</taxon>
        <taxon>Ascomycota</taxon>
        <taxon>Pezizomycotina</taxon>
        <taxon>Sordariomycetes</taxon>
        <taxon>Hypocreomycetidae</taxon>
        <taxon>Hypocreales</taxon>
        <taxon>Cordycipitaceae</taxon>
        <taxon>Beauveria</taxon>
    </lineage>
</organism>
<dbReference type="OrthoDB" id="5126881at2759"/>
<evidence type="ECO:0000256" key="1">
    <source>
        <dbReference type="RuleBase" id="RU003707"/>
    </source>
</evidence>
<dbReference type="CDD" id="cd08650">
    <property type="entry name" value="FMT_core_HypX_N"/>
    <property type="match status" value="1"/>
</dbReference>
<dbReference type="InterPro" id="IPR047180">
    <property type="entry name" value="HoxX-like"/>
</dbReference>
<dbReference type="SUPFAM" id="SSF53328">
    <property type="entry name" value="Formyltransferase"/>
    <property type="match status" value="1"/>
</dbReference>
<dbReference type="PANTHER" id="PTHR43388">
    <property type="entry name" value="HYDROGENASE MATURATION FACTOR HOXX"/>
    <property type="match status" value="1"/>
</dbReference>
<dbReference type="InterPro" id="IPR005793">
    <property type="entry name" value="Formyl_trans_C"/>
</dbReference>
<reference evidence="5 6" key="1">
    <citation type="submission" date="2016-07" db="EMBL/GenBank/DDBJ databases">
        <title>Comparative genomics of the entomopathogenic fungus Beauveria bassiana.</title>
        <authorList>
            <person name="Valero Jimenez C.A."/>
            <person name="Zwaan B.J."/>
            <person name="Van Kan J.A."/>
            <person name="Takken W."/>
            <person name="Debets A.J."/>
            <person name="Schoustra S.E."/>
            <person name="Koenraadt C.J."/>
        </authorList>
    </citation>
    <scope>NUCLEOTIDE SEQUENCE [LARGE SCALE GENOMIC DNA]</scope>
    <source>
        <strain evidence="5 6">ARSEF 8028</strain>
    </source>
</reference>
<dbReference type="GO" id="GO:0003824">
    <property type="term" value="F:catalytic activity"/>
    <property type="evidence" value="ECO:0007669"/>
    <property type="project" value="InterPro"/>
</dbReference>
<dbReference type="CDD" id="cd06558">
    <property type="entry name" value="crotonase-like"/>
    <property type="match status" value="1"/>
</dbReference>
<evidence type="ECO:0000256" key="3">
    <source>
        <dbReference type="SAM" id="Phobius"/>
    </source>
</evidence>
<dbReference type="InterPro" id="IPR018376">
    <property type="entry name" value="Enoyl-CoA_hyd/isom_CS"/>
</dbReference>
<keyword evidence="3" id="KW-0812">Transmembrane</keyword>
<protein>
    <recommendedName>
        <fullName evidence="4">Formyl transferase C-terminal domain-containing protein</fullName>
    </recommendedName>
</protein>
<keyword evidence="3" id="KW-1133">Transmembrane helix</keyword>
<dbReference type="PANTHER" id="PTHR43388:SF1">
    <property type="entry name" value="HYDROGENASE MATURATION FACTOR HOXX"/>
    <property type="match status" value="1"/>
</dbReference>
<dbReference type="CDD" id="cd08701">
    <property type="entry name" value="FMT_C_HypX"/>
    <property type="match status" value="1"/>
</dbReference>
<dbReference type="Pfam" id="PF00378">
    <property type="entry name" value="ECH_1"/>
    <property type="match status" value="1"/>
</dbReference>
<feature type="domain" description="Formyl transferase C-terminal" evidence="4">
    <location>
        <begin position="312"/>
        <end position="389"/>
    </location>
</feature>
<dbReference type="AlphaFoldDB" id="A0A2S7YLE7"/>
<dbReference type="EMBL" id="JRHA01000007">
    <property type="protein sequence ID" value="PQK16988.1"/>
    <property type="molecule type" value="Genomic_DNA"/>
</dbReference>
<comment type="similarity">
    <text evidence="1">Belongs to the enoyl-CoA hydratase/isomerase family.</text>
</comment>
<evidence type="ECO:0000313" key="5">
    <source>
        <dbReference type="EMBL" id="PQK16988.1"/>
    </source>
</evidence>
<sequence length="836" mass="91516">MAKEGTLTGESQAILVQLYLVNLDFIYLVSSQIYYLISLRSNQSTTLLVKTQSKMKILFFCTAFNSLSQRAYLALSEQHYVTIEYALSNELMIEAAELVKPDLIICPFLTTLVPAQVYNNYLTLIVHPGPPGDAGPSALDWLLMGDDGTEPDSRKLLQRKSLSEQGRPYWGVTVLQATADFDMGPVWAFEQFAVDIDQPHITKSSLYRGPVTRAAITAVLKAVDRITIAADARNATAHKSASPPPPASISMSAGKGITERSSNKAAVDPSLVANAVFSQLSVTTGQSFQGGKTLHRPLLRAADRDFDPRIHDAVEISRRIRCADSQPGCLSSLFGPKLYLYGGVVDSGKQAAGSAPGSVIASREDAVCIATCDGKGVWITHVRRVKAKTDASLWPKVPAVQGLAELSEHSMGYKNLQRVVSMRGQQRPGKEEEEEEWSRATSSTLQDIWIDFEPASDKDGNIAYVFFDFYNGAMSTKQCRRLLKALQYILSVADEKSVRALVLMGGSYFSNGIHLNVIESAADPALESWFNINAIDDLIYSILHDFPGREIKTIAAIRGNAAAGGVALATACDFVLAGEDVVLNPAYRAMGLHGSEFHSLTYSARCRGDHGKRILRDMMPLSASAAGHLGLVDHVLPGWGASLDSAVKAQVKALTLTSVLVGGGGARLDSTAEWKRGLDLSSGALARIRAEELAEMAKDFWSPRARRYHPRRHDFVRKAKPAATPRRFALHRRSDGLIVDEEDDDRFDSVEWFAVKESVVMMTRTTQQQQQRLEELAIPKEPEKVYARSVKAQSASSGTTEGLNWSSKEAVPRAKTRGTIFCCYYDPEDEKGAMEV</sequence>
<evidence type="ECO:0000256" key="2">
    <source>
        <dbReference type="SAM" id="MobiDB-lite"/>
    </source>
</evidence>
<proteinExistence type="inferred from homology"/>
<evidence type="ECO:0000313" key="6">
    <source>
        <dbReference type="Proteomes" id="UP000237441"/>
    </source>
</evidence>
<dbReference type="Pfam" id="PF02911">
    <property type="entry name" value="Formyl_trans_C"/>
    <property type="match status" value="1"/>
</dbReference>
<dbReference type="InterPro" id="IPR011034">
    <property type="entry name" value="Formyl_transferase-like_C_sf"/>
</dbReference>
<accession>A0A2S7YLE7</accession>
<dbReference type="Proteomes" id="UP000237441">
    <property type="component" value="Unassembled WGS sequence"/>
</dbReference>
<dbReference type="SUPFAM" id="SSF50486">
    <property type="entry name" value="FMT C-terminal domain-like"/>
    <property type="match status" value="1"/>
</dbReference>
<dbReference type="InterPro" id="IPR001753">
    <property type="entry name" value="Enoyl-CoA_hydra/iso"/>
</dbReference>
<feature type="transmembrane region" description="Helical" evidence="3">
    <location>
        <begin position="14"/>
        <end position="37"/>
    </location>
</feature>
<gene>
    <name evidence="5" type="ORF">BB8028_0007g01880</name>
</gene>
<dbReference type="InterPro" id="IPR029045">
    <property type="entry name" value="ClpP/crotonase-like_dom_sf"/>
</dbReference>
<feature type="region of interest" description="Disordered" evidence="2">
    <location>
        <begin position="234"/>
        <end position="255"/>
    </location>
</feature>
<name>A0A2S7YLE7_BEABA</name>
<dbReference type="PROSITE" id="PS00166">
    <property type="entry name" value="ENOYL_COA_HYDRATASE"/>
    <property type="match status" value="1"/>
</dbReference>
<dbReference type="Gene3D" id="3.40.50.12230">
    <property type="match status" value="1"/>
</dbReference>
<evidence type="ECO:0000259" key="4">
    <source>
        <dbReference type="Pfam" id="PF02911"/>
    </source>
</evidence>